<keyword evidence="4" id="KW-1185">Reference proteome</keyword>
<proteinExistence type="inferred from homology"/>
<evidence type="ECO:0000313" key="4">
    <source>
        <dbReference type="Proteomes" id="UP000076848"/>
    </source>
</evidence>
<dbReference type="Gene3D" id="3.40.190.150">
    <property type="entry name" value="Bordetella uptake gene, domain 1"/>
    <property type="match status" value="1"/>
</dbReference>
<gene>
    <name evidence="3" type="ORF">SAMEA3906486_04351</name>
</gene>
<evidence type="ECO:0000313" key="3">
    <source>
        <dbReference type="EMBL" id="SAI72919.1"/>
    </source>
</evidence>
<name>A0A157SR28_9BORD</name>
<keyword evidence="2" id="KW-0732">Signal</keyword>
<sequence length="324" mass="34042">MRLPFIPALLAACLTAAGISTAAHAADWPTRPVSVVVPFPPGGTTDVIGRLVAQKLSQRLGHTFVVENKAGASGAIGTRQALQSPPDGHTILVVTTTTFSTYPATHPKAPYRVDRDAVAVINLAEVANVLMVHPSLKVKTLPQLLDYAKKHPGELDYGTPGAGSFAHLAMALLGAKTDTEFVHIPYKGAGPALNDAIGGQIKVLFDQVPTTLAQIQAGKLVPVAVTGRQGSMPAVPTFEQQGVPDYAPTIWYGLAVPAGTPPAIVERLNREANAILADPDVKALLQAQGATAKGGTAEAFAAQVQADYVRWRDLARAQHLQMEE</sequence>
<protein>
    <submittedName>
        <fullName evidence="3">Lipoprotein</fullName>
    </submittedName>
</protein>
<evidence type="ECO:0000256" key="2">
    <source>
        <dbReference type="SAM" id="SignalP"/>
    </source>
</evidence>
<dbReference type="PIRSF" id="PIRSF017082">
    <property type="entry name" value="YflP"/>
    <property type="match status" value="1"/>
</dbReference>
<dbReference type="InterPro" id="IPR042100">
    <property type="entry name" value="Bug_dom1"/>
</dbReference>
<feature type="signal peptide" evidence="2">
    <location>
        <begin position="1"/>
        <end position="25"/>
    </location>
</feature>
<reference evidence="3 4" key="1">
    <citation type="submission" date="2016-04" db="EMBL/GenBank/DDBJ databases">
        <authorList>
            <consortium name="Pathogen Informatics"/>
        </authorList>
    </citation>
    <scope>NUCLEOTIDE SEQUENCE [LARGE SCALE GENOMIC DNA]</scope>
    <source>
        <strain evidence="3 4">H050680373</strain>
    </source>
</reference>
<dbReference type="AlphaFoldDB" id="A0A157SR28"/>
<dbReference type="PANTHER" id="PTHR42928:SF5">
    <property type="entry name" value="BLR1237 PROTEIN"/>
    <property type="match status" value="1"/>
</dbReference>
<dbReference type="Pfam" id="PF03401">
    <property type="entry name" value="TctC"/>
    <property type="match status" value="1"/>
</dbReference>
<dbReference type="PANTHER" id="PTHR42928">
    <property type="entry name" value="TRICARBOXYLATE-BINDING PROTEIN"/>
    <property type="match status" value="1"/>
</dbReference>
<dbReference type="CDD" id="cd13578">
    <property type="entry name" value="PBP2_Bug27"/>
    <property type="match status" value="1"/>
</dbReference>
<dbReference type="OrthoDB" id="8632493at2"/>
<evidence type="ECO:0000256" key="1">
    <source>
        <dbReference type="ARBA" id="ARBA00006987"/>
    </source>
</evidence>
<dbReference type="Proteomes" id="UP000076848">
    <property type="component" value="Unassembled WGS sequence"/>
</dbReference>
<dbReference type="RefSeq" id="WP_066131734.1">
    <property type="nucleotide sequence ID" value="NZ_FKIF01000008.1"/>
</dbReference>
<dbReference type="Gene3D" id="3.40.190.10">
    <property type="entry name" value="Periplasmic binding protein-like II"/>
    <property type="match status" value="1"/>
</dbReference>
<dbReference type="STRING" id="288768.SAMEA3906486_04351"/>
<dbReference type="InterPro" id="IPR005064">
    <property type="entry name" value="BUG"/>
</dbReference>
<comment type="similarity">
    <text evidence="1">Belongs to the UPF0065 (bug) family.</text>
</comment>
<organism evidence="3 4">
    <name type="scientific">Bordetella ansorpii</name>
    <dbReference type="NCBI Taxonomy" id="288768"/>
    <lineage>
        <taxon>Bacteria</taxon>
        <taxon>Pseudomonadati</taxon>
        <taxon>Pseudomonadota</taxon>
        <taxon>Betaproteobacteria</taxon>
        <taxon>Burkholderiales</taxon>
        <taxon>Alcaligenaceae</taxon>
        <taxon>Bordetella</taxon>
    </lineage>
</organism>
<accession>A0A157SR28</accession>
<keyword evidence="3" id="KW-0449">Lipoprotein</keyword>
<dbReference type="SUPFAM" id="SSF53850">
    <property type="entry name" value="Periplasmic binding protein-like II"/>
    <property type="match status" value="1"/>
</dbReference>
<dbReference type="EMBL" id="FKIF01000008">
    <property type="protein sequence ID" value="SAI72919.1"/>
    <property type="molecule type" value="Genomic_DNA"/>
</dbReference>
<feature type="chain" id="PRO_5007616473" evidence="2">
    <location>
        <begin position="26"/>
        <end position="324"/>
    </location>
</feature>